<dbReference type="EMBL" id="VMNH01000005">
    <property type="protein sequence ID" value="TVO76610.1"/>
    <property type="molecule type" value="Genomic_DNA"/>
</dbReference>
<organism evidence="1 2">
    <name type="scientific">Sedimenticola selenatireducens</name>
    <dbReference type="NCBI Taxonomy" id="191960"/>
    <lineage>
        <taxon>Bacteria</taxon>
        <taxon>Pseudomonadati</taxon>
        <taxon>Pseudomonadota</taxon>
        <taxon>Gammaproteobacteria</taxon>
        <taxon>Chromatiales</taxon>
        <taxon>Sedimenticolaceae</taxon>
        <taxon>Sedimenticola</taxon>
    </lineage>
</organism>
<reference evidence="1 2" key="1">
    <citation type="submission" date="2019-07" db="EMBL/GenBank/DDBJ databases">
        <title>The pathways for chlorine oxyanion respiration interact through the shared metabolite chlorate.</title>
        <authorList>
            <person name="Barnum T.P."/>
            <person name="Cheng Y."/>
            <person name="Hill K.A."/>
            <person name="Lucas L.N."/>
            <person name="Carlson H.K."/>
            <person name="Coates J.D."/>
        </authorList>
    </citation>
    <scope>NUCLEOTIDE SEQUENCE [LARGE SCALE GENOMIC DNA]</scope>
    <source>
        <strain evidence="1 2">BK-1</strain>
    </source>
</reference>
<protein>
    <submittedName>
        <fullName evidence="1">Uncharacterized protein</fullName>
    </submittedName>
</protein>
<dbReference type="OrthoDB" id="5796313at2"/>
<gene>
    <name evidence="1" type="ORF">FHP88_04055</name>
</gene>
<comment type="caution">
    <text evidence="1">The sequence shown here is derived from an EMBL/GenBank/DDBJ whole genome shotgun (WGS) entry which is preliminary data.</text>
</comment>
<keyword evidence="2" id="KW-1185">Reference proteome</keyword>
<dbReference type="AlphaFoldDB" id="A0A557SGS7"/>
<dbReference type="Proteomes" id="UP000316649">
    <property type="component" value="Unassembled WGS sequence"/>
</dbReference>
<evidence type="ECO:0000313" key="1">
    <source>
        <dbReference type="EMBL" id="TVO76610.1"/>
    </source>
</evidence>
<name>A0A557SGS7_9GAMM</name>
<sequence length="128" mass="14545">MSKKNYWHGYLEAGAKSSPVLRDLTLETGNESTIYLFSLKRNKILEFQINIVEPKLRELTEDEASLVSVLNSGYNKAKKDFTPRGSLRMKQVEITPQPSTTAETEFDDIDVADLDVDLDIDDMEIDDD</sequence>
<accession>A0A557SGS7</accession>
<evidence type="ECO:0000313" key="2">
    <source>
        <dbReference type="Proteomes" id="UP000316649"/>
    </source>
</evidence>
<proteinExistence type="predicted"/>
<dbReference type="RefSeq" id="WP_144357727.1">
    <property type="nucleotide sequence ID" value="NZ_VMNH01000005.1"/>
</dbReference>